<feature type="compositionally biased region" description="Low complexity" evidence="1">
    <location>
        <begin position="7"/>
        <end position="21"/>
    </location>
</feature>
<evidence type="ECO:0000313" key="2">
    <source>
        <dbReference type="EMBL" id="MBM3092934.1"/>
    </source>
</evidence>
<gene>
    <name evidence="2" type="ORF">GFB56_19315</name>
</gene>
<organism evidence="2 3">
    <name type="scientific">Ensifer canadensis</name>
    <dbReference type="NCBI Taxonomy" id="555315"/>
    <lineage>
        <taxon>Bacteria</taxon>
        <taxon>Pseudomonadati</taxon>
        <taxon>Pseudomonadota</taxon>
        <taxon>Alphaproteobacteria</taxon>
        <taxon>Hyphomicrobiales</taxon>
        <taxon>Rhizobiaceae</taxon>
        <taxon>Sinorhizobium/Ensifer group</taxon>
        <taxon>Ensifer</taxon>
    </lineage>
</organism>
<dbReference type="Gene3D" id="2.60.120.200">
    <property type="match status" value="1"/>
</dbReference>
<name>A0AAW4FN41_9HYPH</name>
<reference evidence="2 3" key="1">
    <citation type="submission" date="2020-01" db="EMBL/GenBank/DDBJ databases">
        <title>Draft genome assembly of Ensifer adhaerens T173.</title>
        <authorList>
            <person name="Craig J.E."/>
            <person name="Stinchcombe J.R."/>
        </authorList>
    </citation>
    <scope>NUCLEOTIDE SEQUENCE [LARGE SCALE GENOMIC DNA]</scope>
    <source>
        <strain evidence="2 3">T173</strain>
    </source>
</reference>
<dbReference type="Proteomes" id="UP000744980">
    <property type="component" value="Unassembled WGS sequence"/>
</dbReference>
<proteinExistence type="predicted"/>
<protein>
    <recommendedName>
        <fullName evidence="4">Polysaccharide lyase-like protein</fullName>
    </recommendedName>
</protein>
<accession>A0AAW4FN41</accession>
<dbReference type="InterPro" id="IPR025975">
    <property type="entry name" value="Polysacc_lyase"/>
</dbReference>
<dbReference type="Pfam" id="PF14099">
    <property type="entry name" value="Polysacc_lyase"/>
    <property type="match status" value="1"/>
</dbReference>
<keyword evidence="3" id="KW-1185">Reference proteome</keyword>
<feature type="region of interest" description="Disordered" evidence="1">
    <location>
        <begin position="1"/>
        <end position="21"/>
    </location>
</feature>
<evidence type="ECO:0000256" key="1">
    <source>
        <dbReference type="SAM" id="MobiDB-lite"/>
    </source>
</evidence>
<evidence type="ECO:0008006" key="4">
    <source>
        <dbReference type="Google" id="ProtNLM"/>
    </source>
</evidence>
<evidence type="ECO:0000313" key="3">
    <source>
        <dbReference type="Proteomes" id="UP000744980"/>
    </source>
</evidence>
<dbReference type="EMBL" id="WXFA01000012">
    <property type="protein sequence ID" value="MBM3092934.1"/>
    <property type="molecule type" value="Genomic_DNA"/>
</dbReference>
<sequence length="320" mass="35944">MEEVELDTAGNAPDGNGDAATPLSWEANLVDGFEGDNFSPMGGLYYRDNVEQRAGSVEFQRDVTFRSAGALKLSVRPLWEGEDDRSERAEVWERTTLRVPYEKAVWYGFSVRFADPIPQGDHRHVIAQWKREIGPEARGDFSPFLALRLVRGRLFATVETTFPVICRRSSLSTDASALTPVFLRPEKRQMRALVATDPGWKPQDGRLFTAYTDRITVIHRGNELPTPHSGWIDFAVMTQPGPDGTGHIELFANDRWIVTVRGHIGHEEHGLGSRQYFKFGPYRSAAQGEWSLYFDNFRRSTRSEDVLGPAGLAALRSASD</sequence>
<comment type="caution">
    <text evidence="2">The sequence shown here is derived from an EMBL/GenBank/DDBJ whole genome shotgun (WGS) entry which is preliminary data.</text>
</comment>
<dbReference type="AlphaFoldDB" id="A0AAW4FN41"/>